<keyword evidence="4 7" id="KW-0704">Schiff base</keyword>
<keyword evidence="9" id="KW-1185">Reference proteome</keyword>
<protein>
    <recommendedName>
        <fullName evidence="7">Deoxyribose-phosphate aldolase</fullName>
        <shortName evidence="7">DERA</shortName>
        <ecNumber evidence="7">4.1.2.4</ecNumber>
    </recommendedName>
    <alternativeName>
        <fullName evidence="7">2-deoxy-D-ribose 5-phosphate aldolase</fullName>
    </alternativeName>
    <alternativeName>
        <fullName evidence="7">Phosphodeoxyriboaldolase</fullName>
        <shortName evidence="7">Deoxyriboaldolase</shortName>
    </alternativeName>
</protein>
<proteinExistence type="inferred from homology"/>
<organism evidence="8 9">
    <name type="scientific">Aquimarina algicola</name>
    <dbReference type="NCBI Taxonomy" id="2589995"/>
    <lineage>
        <taxon>Bacteria</taxon>
        <taxon>Pseudomonadati</taxon>
        <taxon>Bacteroidota</taxon>
        <taxon>Flavobacteriia</taxon>
        <taxon>Flavobacteriales</taxon>
        <taxon>Flavobacteriaceae</taxon>
        <taxon>Aquimarina</taxon>
    </lineage>
</organism>
<evidence type="ECO:0000313" key="8">
    <source>
        <dbReference type="EMBL" id="TPN87496.1"/>
    </source>
</evidence>
<evidence type="ECO:0000256" key="7">
    <source>
        <dbReference type="HAMAP-Rule" id="MF_00114"/>
    </source>
</evidence>
<dbReference type="CDD" id="cd00959">
    <property type="entry name" value="DeoC"/>
    <property type="match status" value="1"/>
</dbReference>
<dbReference type="PANTHER" id="PTHR10889">
    <property type="entry name" value="DEOXYRIBOSE-PHOSPHATE ALDOLASE"/>
    <property type="match status" value="1"/>
</dbReference>
<dbReference type="FunFam" id="3.20.20.70:FF:000044">
    <property type="entry name" value="Deoxyribose-phosphate aldolase"/>
    <property type="match status" value="1"/>
</dbReference>
<comment type="similarity">
    <text evidence="1 7">Belongs to the DeoC/FbaB aldolase family. DeoC type 1 subfamily.</text>
</comment>
<comment type="pathway">
    <text evidence="7">Carbohydrate degradation; 2-deoxy-D-ribose 1-phosphate degradation; D-glyceraldehyde 3-phosphate and acetaldehyde from 2-deoxy-alpha-D-ribose 1-phosphate: step 2/2.</text>
</comment>
<name>A0A504J9A4_9FLAO</name>
<keyword evidence="2 7" id="KW-0963">Cytoplasm</keyword>
<dbReference type="GO" id="GO:0005737">
    <property type="term" value="C:cytoplasm"/>
    <property type="evidence" value="ECO:0007669"/>
    <property type="project" value="UniProtKB-SubCell"/>
</dbReference>
<dbReference type="HAMAP" id="MF_00114">
    <property type="entry name" value="DeoC_type1"/>
    <property type="match status" value="1"/>
</dbReference>
<comment type="caution">
    <text evidence="8">The sequence shown here is derived from an EMBL/GenBank/DDBJ whole genome shotgun (WGS) entry which is preliminary data.</text>
</comment>
<dbReference type="EMBL" id="VFWZ01000002">
    <property type="protein sequence ID" value="TPN87496.1"/>
    <property type="molecule type" value="Genomic_DNA"/>
</dbReference>
<evidence type="ECO:0000256" key="1">
    <source>
        <dbReference type="ARBA" id="ARBA00010936"/>
    </source>
</evidence>
<reference evidence="8 9" key="1">
    <citation type="submission" date="2019-06" db="EMBL/GenBank/DDBJ databases">
        <authorList>
            <person name="Meng X."/>
        </authorList>
    </citation>
    <scope>NUCLEOTIDE SEQUENCE [LARGE SCALE GENOMIC DNA]</scope>
    <source>
        <strain evidence="8 9">M625</strain>
    </source>
</reference>
<dbReference type="InterPro" id="IPR011343">
    <property type="entry name" value="DeoC"/>
</dbReference>
<feature type="active site" description="Proton donor/acceptor" evidence="7">
    <location>
        <position position="181"/>
    </location>
</feature>
<dbReference type="AlphaFoldDB" id="A0A504J9A4"/>
<dbReference type="GO" id="GO:0016052">
    <property type="term" value="P:carbohydrate catabolic process"/>
    <property type="evidence" value="ECO:0007669"/>
    <property type="project" value="TreeGrafter"/>
</dbReference>
<dbReference type="InterPro" id="IPR002915">
    <property type="entry name" value="DeoC/FbaB/LacD_aldolase"/>
</dbReference>
<evidence type="ECO:0000313" key="9">
    <source>
        <dbReference type="Proteomes" id="UP000315540"/>
    </source>
</evidence>
<gene>
    <name evidence="7 8" type="primary">deoC</name>
    <name evidence="8" type="ORF">FHK87_07900</name>
</gene>
<keyword evidence="3 7" id="KW-0456">Lyase</keyword>
<evidence type="ECO:0000256" key="5">
    <source>
        <dbReference type="ARBA" id="ARBA00048791"/>
    </source>
</evidence>
<dbReference type="NCBIfam" id="TIGR00126">
    <property type="entry name" value="deoC"/>
    <property type="match status" value="1"/>
</dbReference>
<evidence type="ECO:0000256" key="2">
    <source>
        <dbReference type="ARBA" id="ARBA00022490"/>
    </source>
</evidence>
<evidence type="ECO:0000256" key="4">
    <source>
        <dbReference type="ARBA" id="ARBA00023270"/>
    </source>
</evidence>
<sequence>MKINTYIDHTILKATATVDDIKQLCKEAKEHHFYAVCVNGYYVALAESELMQTDIKIAAVVGFPLGATSSYIKVEEAKHCIDQGAHEIDMVLNVGLLKSGGYQKIIEEDIRAVKKAIGNNVLKVIFENCYLTTEEKKIACKLSLNAGADFIKTSTGFGTGGATLEDVQLMINEVHGSVKIKASGGIRDLNTAKQYIDLGVSRIGTSSGIQIVNPT</sequence>
<dbReference type="InterPro" id="IPR028581">
    <property type="entry name" value="DeoC_typeI"/>
</dbReference>
<dbReference type="EC" id="4.1.2.4" evidence="7"/>
<dbReference type="UniPathway" id="UPA00002">
    <property type="reaction ID" value="UER00468"/>
</dbReference>
<dbReference type="PIRSF" id="PIRSF001357">
    <property type="entry name" value="DeoC"/>
    <property type="match status" value="1"/>
</dbReference>
<dbReference type="Gene3D" id="3.20.20.70">
    <property type="entry name" value="Aldolase class I"/>
    <property type="match status" value="1"/>
</dbReference>
<dbReference type="GO" id="GO:0006018">
    <property type="term" value="P:2-deoxyribose 1-phosphate catabolic process"/>
    <property type="evidence" value="ECO:0007669"/>
    <property type="project" value="UniProtKB-UniRule"/>
</dbReference>
<dbReference type="SMART" id="SM01133">
    <property type="entry name" value="DeoC"/>
    <property type="match status" value="1"/>
</dbReference>
<feature type="active site" description="Schiff-base intermediate with acetaldehyde" evidence="7">
    <location>
        <position position="152"/>
    </location>
</feature>
<dbReference type="GO" id="GO:0004139">
    <property type="term" value="F:deoxyribose-phosphate aldolase activity"/>
    <property type="evidence" value="ECO:0007669"/>
    <property type="project" value="UniProtKB-UniRule"/>
</dbReference>
<evidence type="ECO:0000256" key="6">
    <source>
        <dbReference type="ARBA" id="ARBA00056337"/>
    </source>
</evidence>
<dbReference type="GO" id="GO:0009264">
    <property type="term" value="P:deoxyribonucleotide catabolic process"/>
    <property type="evidence" value="ECO:0007669"/>
    <property type="project" value="UniProtKB-UniRule"/>
</dbReference>
<accession>A0A504J9A4</accession>
<dbReference type="InterPro" id="IPR013785">
    <property type="entry name" value="Aldolase_TIM"/>
</dbReference>
<dbReference type="Pfam" id="PF01791">
    <property type="entry name" value="DeoC"/>
    <property type="match status" value="1"/>
</dbReference>
<comment type="subcellular location">
    <subcellularLocation>
        <location evidence="7">Cytoplasm</location>
    </subcellularLocation>
</comment>
<dbReference type="OrthoDB" id="9778711at2"/>
<dbReference type="PANTHER" id="PTHR10889:SF1">
    <property type="entry name" value="DEOXYRIBOSE-PHOSPHATE ALDOLASE"/>
    <property type="match status" value="1"/>
</dbReference>
<evidence type="ECO:0000256" key="3">
    <source>
        <dbReference type="ARBA" id="ARBA00023239"/>
    </source>
</evidence>
<comment type="catalytic activity">
    <reaction evidence="5 7">
        <text>2-deoxy-D-ribose 5-phosphate = D-glyceraldehyde 3-phosphate + acetaldehyde</text>
        <dbReference type="Rhea" id="RHEA:12821"/>
        <dbReference type="ChEBI" id="CHEBI:15343"/>
        <dbReference type="ChEBI" id="CHEBI:59776"/>
        <dbReference type="ChEBI" id="CHEBI:62877"/>
        <dbReference type="EC" id="4.1.2.4"/>
    </reaction>
</comment>
<feature type="active site" description="Proton donor/acceptor" evidence="7">
    <location>
        <position position="89"/>
    </location>
</feature>
<dbReference type="SUPFAM" id="SSF51569">
    <property type="entry name" value="Aldolase"/>
    <property type="match status" value="1"/>
</dbReference>
<dbReference type="Proteomes" id="UP000315540">
    <property type="component" value="Unassembled WGS sequence"/>
</dbReference>
<comment type="function">
    <text evidence="6 7">Catalyzes a reversible aldol reaction between acetaldehyde and D-glyceraldehyde 3-phosphate to generate 2-deoxy-D-ribose 5-phosphate.</text>
</comment>
<dbReference type="RefSeq" id="WP_140592138.1">
    <property type="nucleotide sequence ID" value="NZ_VFWZ01000002.1"/>
</dbReference>